<dbReference type="GO" id="GO:0140993">
    <property type="term" value="F:histone modifying activity"/>
    <property type="evidence" value="ECO:0007669"/>
    <property type="project" value="UniProtKB-ARBA"/>
</dbReference>
<evidence type="ECO:0000256" key="1">
    <source>
        <dbReference type="ARBA" id="ARBA00004123"/>
    </source>
</evidence>
<dbReference type="EMBL" id="SSTE01009109">
    <property type="protein sequence ID" value="KAA0053684.1"/>
    <property type="molecule type" value="Genomic_DNA"/>
</dbReference>
<keyword evidence="6 9" id="KW-0103">Bromodomain</keyword>
<evidence type="ECO:0000256" key="10">
    <source>
        <dbReference type="PROSITE-ProRule" id="PRU00146"/>
    </source>
</evidence>
<evidence type="ECO:0000259" key="13">
    <source>
        <dbReference type="PROSITE" id="PS50016"/>
    </source>
</evidence>
<dbReference type="PANTHER" id="PTHR47162">
    <property type="entry name" value="OS02G0192300 PROTEIN"/>
    <property type="match status" value="1"/>
</dbReference>
<evidence type="ECO:0000256" key="6">
    <source>
        <dbReference type="ARBA" id="ARBA00023117"/>
    </source>
</evidence>
<dbReference type="GO" id="GO:0005634">
    <property type="term" value="C:nucleus"/>
    <property type="evidence" value="ECO:0007669"/>
    <property type="project" value="UniProtKB-SubCell"/>
</dbReference>
<feature type="region of interest" description="Disordered" evidence="11">
    <location>
        <begin position="97"/>
        <end position="116"/>
    </location>
</feature>
<feature type="domain" description="PHD-type" evidence="13">
    <location>
        <begin position="1380"/>
        <end position="1430"/>
    </location>
</feature>
<reference evidence="14 15" key="1">
    <citation type="submission" date="2019-08" db="EMBL/GenBank/DDBJ databases">
        <title>Draft genome sequences of two oriental melons (Cucumis melo L. var makuwa).</title>
        <authorList>
            <person name="Kwon S.-Y."/>
        </authorList>
    </citation>
    <scope>NUCLEOTIDE SEQUENCE [LARGE SCALE GENOMIC DNA]</scope>
    <source>
        <strain evidence="15">cv. SW 3</strain>
        <tissue evidence="14">Leaf</tissue>
    </source>
</reference>
<evidence type="ECO:0000259" key="12">
    <source>
        <dbReference type="PROSITE" id="PS50014"/>
    </source>
</evidence>
<evidence type="ECO:0000256" key="4">
    <source>
        <dbReference type="ARBA" id="ARBA00022771"/>
    </source>
</evidence>
<dbReference type="InterPro" id="IPR036427">
    <property type="entry name" value="Bromodomain-like_sf"/>
</dbReference>
<dbReference type="InterPro" id="IPR003889">
    <property type="entry name" value="FYrich_C"/>
</dbReference>
<evidence type="ECO:0000256" key="7">
    <source>
        <dbReference type="ARBA" id="ARBA00023125"/>
    </source>
</evidence>
<dbReference type="GO" id="GO:0016740">
    <property type="term" value="F:transferase activity"/>
    <property type="evidence" value="ECO:0007669"/>
    <property type="project" value="UniProtKB-KW"/>
</dbReference>
<dbReference type="Pfam" id="PF00628">
    <property type="entry name" value="PHD"/>
    <property type="match status" value="2"/>
</dbReference>
<dbReference type="GO" id="GO:0048731">
    <property type="term" value="P:system development"/>
    <property type="evidence" value="ECO:0007669"/>
    <property type="project" value="UniProtKB-ARBA"/>
</dbReference>
<evidence type="ECO:0000256" key="5">
    <source>
        <dbReference type="ARBA" id="ARBA00022833"/>
    </source>
</evidence>
<dbReference type="InterPro" id="IPR013083">
    <property type="entry name" value="Znf_RING/FYVE/PHD"/>
</dbReference>
<dbReference type="PROSITE" id="PS50016">
    <property type="entry name" value="ZF_PHD_2"/>
    <property type="match status" value="2"/>
</dbReference>
<evidence type="ECO:0000256" key="3">
    <source>
        <dbReference type="ARBA" id="ARBA00022723"/>
    </source>
</evidence>
<dbReference type="InterPro" id="IPR028942">
    <property type="entry name" value="WHIM1_dom"/>
</dbReference>
<dbReference type="SMART" id="SM00249">
    <property type="entry name" value="PHD"/>
    <property type="match status" value="2"/>
</dbReference>
<dbReference type="InterPro" id="IPR001965">
    <property type="entry name" value="Znf_PHD"/>
</dbReference>
<keyword evidence="4 10" id="KW-0863">Zinc-finger</keyword>
<dbReference type="InterPro" id="IPR019786">
    <property type="entry name" value="Zinc_finger_PHD-type_CS"/>
</dbReference>
<evidence type="ECO:0000256" key="8">
    <source>
        <dbReference type="ARBA" id="ARBA00023242"/>
    </source>
</evidence>
<feature type="region of interest" description="Disordered" evidence="11">
    <location>
        <begin position="2274"/>
        <end position="2294"/>
    </location>
</feature>
<dbReference type="OrthoDB" id="1903104at2759"/>
<keyword evidence="2" id="KW-0808">Transferase</keyword>
<accession>A0A5A7UEN4</accession>
<keyword evidence="3" id="KW-0479">Metal-binding</keyword>
<dbReference type="GO" id="GO:0000785">
    <property type="term" value="C:chromatin"/>
    <property type="evidence" value="ECO:0007669"/>
    <property type="project" value="UniProtKB-ARBA"/>
</dbReference>
<dbReference type="InterPro" id="IPR001487">
    <property type="entry name" value="Bromodomain"/>
</dbReference>
<dbReference type="Pfam" id="PF15612">
    <property type="entry name" value="WHIM1"/>
    <property type="match status" value="1"/>
</dbReference>
<evidence type="ECO:0000313" key="14">
    <source>
        <dbReference type="EMBL" id="KAA0053684.1"/>
    </source>
</evidence>
<dbReference type="GO" id="GO:0008270">
    <property type="term" value="F:zinc ion binding"/>
    <property type="evidence" value="ECO:0007669"/>
    <property type="project" value="UniProtKB-KW"/>
</dbReference>
<dbReference type="PROSITE" id="PS51543">
    <property type="entry name" value="FYRC"/>
    <property type="match status" value="1"/>
</dbReference>
<dbReference type="PANTHER" id="PTHR47162:SF8">
    <property type="entry name" value="METHYL-CPG-BINDING DOMAIN-CONTAINING PROTEIN 9"/>
    <property type="match status" value="1"/>
</dbReference>
<feature type="compositionally biased region" description="Polar residues" evidence="11">
    <location>
        <begin position="106"/>
        <end position="116"/>
    </location>
</feature>
<dbReference type="PROSITE" id="PS50014">
    <property type="entry name" value="BROMODOMAIN_2"/>
    <property type="match status" value="1"/>
</dbReference>
<feature type="compositionally biased region" description="Basic residues" evidence="11">
    <location>
        <begin position="2284"/>
        <end position="2293"/>
    </location>
</feature>
<keyword evidence="5" id="KW-0862">Zinc</keyword>
<evidence type="ECO:0000313" key="15">
    <source>
        <dbReference type="Proteomes" id="UP000321393"/>
    </source>
</evidence>
<feature type="compositionally biased region" description="Polar residues" evidence="11">
    <location>
        <begin position="1592"/>
        <end position="1616"/>
    </location>
</feature>
<proteinExistence type="predicted"/>
<comment type="subcellular location">
    <subcellularLocation>
        <location evidence="1">Nucleus</location>
    </subcellularLocation>
</comment>
<gene>
    <name evidence="14" type="ORF">E6C27_scaffold135G00570</name>
</gene>
<feature type="region of interest" description="Disordered" evidence="11">
    <location>
        <begin position="1833"/>
        <end position="1853"/>
    </location>
</feature>
<protein>
    <submittedName>
        <fullName evidence="14">Methyl-CpG-binding domain-containing protein 9</fullName>
    </submittedName>
</protein>
<feature type="region of interest" description="Disordered" evidence="11">
    <location>
        <begin position="1592"/>
        <end position="1640"/>
    </location>
</feature>
<feature type="domain" description="Bromo" evidence="12">
    <location>
        <begin position="1273"/>
        <end position="1321"/>
    </location>
</feature>
<dbReference type="InterPro" id="IPR019787">
    <property type="entry name" value="Znf_PHD-finger"/>
</dbReference>
<dbReference type="SUPFAM" id="SSF47370">
    <property type="entry name" value="Bromodomain"/>
    <property type="match status" value="1"/>
</dbReference>
<dbReference type="Proteomes" id="UP000321393">
    <property type="component" value="Unassembled WGS sequence"/>
</dbReference>
<dbReference type="Gene3D" id="1.20.920.10">
    <property type="entry name" value="Bromodomain-like"/>
    <property type="match status" value="1"/>
</dbReference>
<dbReference type="GO" id="GO:0003677">
    <property type="term" value="F:DNA binding"/>
    <property type="evidence" value="ECO:0007669"/>
    <property type="project" value="UniProtKB-KW"/>
</dbReference>
<sequence>MSTCQSYVASTKAPSLNITFPVSFFPSPHLSLHSLHFPQNQNQKRNHQKPQISAVDPSHILRFPTGIAQLSNGTFLYPLLYSFHLRTPSRMMELADSSDEHPQLNHLPNPTDSTTRSAIGTGIGIDLNEIPSPSSFSETLSDSFDVVRTFHDNPPPSDGDPAHVPRGVRGSVCGLCGQPEVRGHVVVCDGCERGFHLACTGMRGGHALNFEDWVCGECFTTGVKSKRWPLGVKSKQLLDINASPPSDGDAYGEDREELPGIRKHTAVDNSFRGTPFSSAKYRNLLHSGNGYGHQRAPDTVKNKVKIGLEDVLQQTQVMGRSLDVDLGCPLGSCRSSRGTSVKLSSQNTSEVFLQALREFISERHGVLEEGWCVEIKQSVDSSELYAIYRAPDGKTFGSVYEVACHLGLMSSMQPKARRQGSSHLSGKSYIPKRRKPTKSSVANGFADNNETLINDRCKGVLCDRQSPSVITVVNLENSEEAVAEENGGSISSQCYEGFPLQFEDFFVLSLGEIDARPSYHDVNRVYPVGFRSCWHDKVTGSIFINEVLDGGDSGPLFKVRRCPCSAFPIPVGSTVLSKGKSENFPVEQQKEDGLINNSSDDNLQTIFSDICPPNEDDILSCLGVCSDGDFNSHMQNGLHHEAGSVGKSGDLSDYQYLKDEIGEISVEDTSSSIAWKRMSYNLIKACSELCNQKNTFRLCCNHVGNEQSFLGHCRTRDNSELNSRLAKFCGFPNSAFVRSVVEVENDQSSLPDELEKWLDQDRFGLDMEFVQEILEKIPRIQSCSSYQFVNKRADSTTLPTVESGVLEVQKFDGEDCKEDEPLNFLFRRFKKTKLAGDGNADYKNPPPGKLLCSRVPPELTGDVYQVWDFLSRFHENLGLKEALSLEELEEDLFNLQGGGVDILQNSENEFKKDPLLNSLNTEFSNDRVSSKFNANGDPHAFIQMETRVMKEVSEGNLASSTDSRCVGAALTKAHTSLLRVLITELQSKVAALVDPNFDSGESKPKRGRKKDADSASSIRKMKLNLLPLNELTWPELAHRFILAVLSMNGNLESAEVTARESGRVFRCLQGDGGVLCGSHTGVAGMEADAFLLAEATKQIFGSLNREKHIITIEEETPDTTGGGCEKVLVTDGNMPEWAQVLEPVRKLPTNVGTRIRKCVYDALERNPPDWAKKILEHSISKEVYKGNASGPTKKAVLSILADICGDSLPQKVEKRRKRITTISISDIVMKQCRTVLRRAAAADDAKVFCNLLGRKLMASCDNDDEGLLGPPGMVSRPLDFRTIDLRLAAGSYDGSHEAFLEDVQELWNNLRYAYGDQPDLVELVETLSENFQRLYENEVLSLIEKLQEFSKLESLSAETKVEVDGFLVSLSEIPKAPWDEGVCKVCGIDKDDDSVLLCDTCDAEYHTYCLNPPLARIPEGNWYCPSCVMGTRMVEDPSEHTKNRIINLHKGKKFRGEVTRDFLNKLANLAAALEEKEYWEFSVDERLFLLKYLCDELLSSALIRQHLEQCVEASAELQQKLRSFFIEWKNLKSREEVVAARAAKHDTTMLSTVREGQGSCEGARLGAADQYSSLTSLENKCHNHASFQEQMSSAHDVTDNNDAGGNVLSSSGSQCSGKPGKFNEPSLSGLPQEVDGSDQSNMETEISILPSGKQYCTPSDANGVPVAPHVPPPNESQAYHSELDSIKKDILQVQDSIASTELELLKISVRREFLGSDAAGRLYWASIMSNGLPQIISSGSPVHIGNESRDQVVKGRFFKNYTSTSIANSSSFNSNMYSSLLHLPRDFIGNSPCISYQTEADILELIDWLKDSDPKERELKESILQWLKPKLQMSSRSNNQSPEEQLKDSSSSSDVEKLECSGFLVNRASALLESKYGPFLEFVTPDDLNRWLDKARLAEDEKMYRCVCLEPVWPSRYHCLSCHKSFSTDVELEEHVNGKCSPLLASCDGIKEVGDSSKSKCNIKFESKQEESSSMTIAETSKGGYFNHSMGLIKYQNDGMMCPYDFELICSKFLTKDSNKDLIKEIGLISSNGVPSFLSSVSPYIMESTLSVIDLKKDFSTPDDGTSPSEWPSLENIILENGCHQNSSIDSSIQKPAGNEISALKPKRLATGCPEPKSKKICMDNRFSEFGIGRCCVIPQSSQRPLVGRILQVVRGLKMNLLDMDAALPDEALKPSKLHIERRWAWRAFVKSAGTIYEMVQATIALEDTIRTEYLKNEWWYWSSLSAAAKISTVSSLALRIFSLDAAIIYEKILPNQDSNDYLDTSSIPEQKLGGVDLTEKPRTSSRKSGKKRKEPEVVMVVGRGLVFRRQAPSIHFVVYTMLLLLHKFGVICDVTATTIAPPAADRSSVHRGNSTNWDTQFRIYN</sequence>
<name>A0A5A7UEN4_CUCMM</name>
<keyword evidence="7" id="KW-0238">DNA-binding</keyword>
<dbReference type="InterPro" id="IPR011011">
    <property type="entry name" value="Znf_FYVE_PHD"/>
</dbReference>
<keyword evidence="8" id="KW-0539">Nucleus</keyword>
<evidence type="ECO:0000256" key="11">
    <source>
        <dbReference type="SAM" id="MobiDB-lite"/>
    </source>
</evidence>
<feature type="region of interest" description="Disordered" evidence="11">
    <location>
        <begin position="415"/>
        <end position="441"/>
    </location>
</feature>
<feature type="region of interest" description="Disordered" evidence="11">
    <location>
        <begin position="996"/>
        <end position="1015"/>
    </location>
</feature>
<feature type="domain" description="PHD-type" evidence="13">
    <location>
        <begin position="170"/>
        <end position="221"/>
    </location>
</feature>
<dbReference type="PROSITE" id="PS51542">
    <property type="entry name" value="FYRN"/>
    <property type="match status" value="1"/>
</dbReference>
<dbReference type="CDD" id="cd15519">
    <property type="entry name" value="PHD1_Lid2p_like"/>
    <property type="match status" value="1"/>
</dbReference>
<comment type="caution">
    <text evidence="14">The sequence shown here is derived from an EMBL/GenBank/DDBJ whole genome shotgun (WGS) entry which is preliminary data.</text>
</comment>
<dbReference type="PROSITE" id="PS01359">
    <property type="entry name" value="ZF_PHD_1"/>
    <property type="match status" value="2"/>
</dbReference>
<organism evidence="14 15">
    <name type="scientific">Cucumis melo var. makuwa</name>
    <name type="common">Oriental melon</name>
    <dbReference type="NCBI Taxonomy" id="1194695"/>
    <lineage>
        <taxon>Eukaryota</taxon>
        <taxon>Viridiplantae</taxon>
        <taxon>Streptophyta</taxon>
        <taxon>Embryophyta</taxon>
        <taxon>Tracheophyta</taxon>
        <taxon>Spermatophyta</taxon>
        <taxon>Magnoliopsida</taxon>
        <taxon>eudicotyledons</taxon>
        <taxon>Gunneridae</taxon>
        <taxon>Pentapetalae</taxon>
        <taxon>rosids</taxon>
        <taxon>fabids</taxon>
        <taxon>Cucurbitales</taxon>
        <taxon>Cucurbitaceae</taxon>
        <taxon>Benincaseae</taxon>
        <taxon>Cucumis</taxon>
    </lineage>
</organism>
<evidence type="ECO:0000256" key="9">
    <source>
        <dbReference type="PROSITE-ProRule" id="PRU00035"/>
    </source>
</evidence>
<dbReference type="CDD" id="cd15489">
    <property type="entry name" value="PHD_SF"/>
    <property type="match status" value="1"/>
</dbReference>
<dbReference type="InterPro" id="IPR003888">
    <property type="entry name" value="FYrich_N"/>
</dbReference>
<dbReference type="SUPFAM" id="SSF57903">
    <property type="entry name" value="FYVE/PHD zinc finger"/>
    <property type="match status" value="2"/>
</dbReference>
<dbReference type="Gene3D" id="3.30.40.10">
    <property type="entry name" value="Zinc/RING finger domain, C3HC4 (zinc finger)"/>
    <property type="match status" value="2"/>
</dbReference>
<evidence type="ECO:0000256" key="2">
    <source>
        <dbReference type="ARBA" id="ARBA00022679"/>
    </source>
</evidence>
<dbReference type="STRING" id="1194695.A0A5A7UEN4"/>